<organism evidence="1 2">
    <name type="scientific">Campylobacter concisus UNSW3</name>
    <dbReference type="NCBI Taxonomy" id="1242966"/>
    <lineage>
        <taxon>Bacteria</taxon>
        <taxon>Pseudomonadati</taxon>
        <taxon>Campylobacterota</taxon>
        <taxon>Epsilonproteobacteria</taxon>
        <taxon>Campylobacterales</taxon>
        <taxon>Campylobacteraceae</taxon>
        <taxon>Campylobacter</taxon>
    </lineage>
</organism>
<name>U2G9R0_9BACT</name>
<dbReference type="EMBL" id="ANNE01000007">
    <property type="protein sequence ID" value="ERJ22788.1"/>
    <property type="molecule type" value="Genomic_DNA"/>
</dbReference>
<sequence length="56" mass="6640">MSFCKAKRLSARHKSSRIFLIIRPLNFYVKADFSINFKMQDKASLLNLQASWEELF</sequence>
<evidence type="ECO:0000313" key="2">
    <source>
        <dbReference type="Proteomes" id="UP000016636"/>
    </source>
</evidence>
<comment type="caution">
    <text evidence="1">The sequence shown here is derived from an EMBL/GenBank/DDBJ whole genome shotgun (WGS) entry which is preliminary data.</text>
</comment>
<proteinExistence type="predicted"/>
<reference evidence="1 2" key="1">
    <citation type="journal article" date="2013" name="BMC Genomics">
        <title>Comparative genomics of Campylobacter concisus isolates reveals genetic diversity and provides insights into disease association.</title>
        <authorList>
            <person name="Deshpande N.P."/>
            <person name="Kaakoush N.O."/>
            <person name="Wilkins M.R."/>
            <person name="Mitchell H.M."/>
        </authorList>
    </citation>
    <scope>NUCLEOTIDE SEQUENCE [LARGE SCALE GENOMIC DNA]</scope>
    <source>
        <strain evidence="1 2">UNSW3</strain>
    </source>
</reference>
<protein>
    <submittedName>
        <fullName evidence="1">Uncharacterized protein</fullName>
    </submittedName>
</protein>
<evidence type="ECO:0000313" key="1">
    <source>
        <dbReference type="EMBL" id="ERJ22788.1"/>
    </source>
</evidence>
<dbReference type="AlphaFoldDB" id="U2G9R0"/>
<accession>U2G9R0</accession>
<gene>
    <name evidence="1" type="ORF">UNSW3_1285</name>
</gene>
<dbReference type="Proteomes" id="UP000016636">
    <property type="component" value="Unassembled WGS sequence"/>
</dbReference>